<organism evidence="1 2">
    <name type="scientific">Candida parapsilosis</name>
    <name type="common">Yeast</name>
    <dbReference type="NCBI Taxonomy" id="5480"/>
    <lineage>
        <taxon>Eukaryota</taxon>
        <taxon>Fungi</taxon>
        <taxon>Dikarya</taxon>
        <taxon>Ascomycota</taxon>
        <taxon>Saccharomycotina</taxon>
        <taxon>Pichiomycetes</taxon>
        <taxon>Debaryomycetaceae</taxon>
        <taxon>Candida/Lodderomyces clade</taxon>
        <taxon>Candida</taxon>
    </lineage>
</organism>
<comment type="caution">
    <text evidence="1">The sequence shown here is derived from an EMBL/GenBank/DDBJ whole genome shotgun (WGS) entry which is preliminary data.</text>
</comment>
<protein>
    <submittedName>
        <fullName evidence="1">Uncharacterized protein</fullName>
    </submittedName>
</protein>
<proteinExistence type="predicted"/>
<evidence type="ECO:0000313" key="1">
    <source>
        <dbReference type="EMBL" id="KAF6045591.1"/>
    </source>
</evidence>
<dbReference type="EMBL" id="JABWAB010000009">
    <property type="protein sequence ID" value="KAF6045591.1"/>
    <property type="molecule type" value="Genomic_DNA"/>
</dbReference>
<dbReference type="AlphaFoldDB" id="A0A8X7NGP2"/>
<evidence type="ECO:0000313" key="2">
    <source>
        <dbReference type="Proteomes" id="UP000590412"/>
    </source>
</evidence>
<accession>A0A8X7NGP2</accession>
<name>A0A8X7NGP2_CANPA</name>
<reference evidence="1" key="1">
    <citation type="submission" date="2020-03" db="EMBL/GenBank/DDBJ databases">
        <title>FDA dAtabase for Regulatory Grade micrObial Sequences (FDA-ARGOS): Supporting development and validation of Infectious Disease Dx tests.</title>
        <authorList>
            <person name="Campos J."/>
            <person name="Goldberg B."/>
            <person name="Tallon L."/>
            <person name="Sadzewicz L."/>
            <person name="Vavikolanu K."/>
            <person name="Mehta A."/>
            <person name="Aluvathingal J."/>
            <person name="Nadendla S."/>
            <person name="Nandy P."/>
            <person name="Geyer C."/>
            <person name="Yan Y."/>
            <person name="Sichtig H."/>
        </authorList>
    </citation>
    <scope>NUCLEOTIDE SEQUENCE [LARGE SCALE GENOMIC DNA]</scope>
    <source>
        <strain evidence="1">FDAARGOS_652</strain>
    </source>
</reference>
<dbReference type="Proteomes" id="UP000590412">
    <property type="component" value="Unassembled WGS sequence"/>
</dbReference>
<sequence>MPIDPATFKFDTPQFDPRFPNQTNQNIVLNPISIITNVSMLKVRISNLANCFSKLLLVCVHWIGLRNGMTKESSVSFSSIWMLKQGERYERCAWA</sequence>
<gene>
    <name evidence="1" type="ORF">FOB60_005163</name>
</gene>